<dbReference type="SUPFAM" id="SSF50998">
    <property type="entry name" value="Quinoprotein alcohol dehydrogenase-like"/>
    <property type="match status" value="1"/>
</dbReference>
<name>A0ABW1AFF8_9ACTN</name>
<feature type="transmembrane region" description="Helical" evidence="2">
    <location>
        <begin position="29"/>
        <end position="52"/>
    </location>
</feature>
<keyword evidence="2" id="KW-0812">Transmembrane</keyword>
<gene>
    <name evidence="4" type="ORF">ACFPZN_47375</name>
</gene>
<dbReference type="RefSeq" id="WP_378290157.1">
    <property type="nucleotide sequence ID" value="NZ_JBHSON010000108.1"/>
</dbReference>
<dbReference type="Gene3D" id="2.130.10.10">
    <property type="entry name" value="YVTN repeat-like/Quinoprotein amine dehydrogenase"/>
    <property type="match status" value="1"/>
</dbReference>
<sequence length="711" mass="74485">MEREGGGRDVVGGRRPPREGTGASGRGRLALGVLSGVLVVTVVAVMAGRFVLQAEWWQVRHSVTAAPVAPQAALGPPPGPLAVSWQRSAQVRRGTLAGHGSVAHELAQGQVVTASGRGLEVRDARTGTERWSYRRTGWTLLGWSTTRSRLVGYFERTGHRGERQTVGFDALSGGVMWRRAGAERPAAATRTTLRWPGGSGVVLTTDEERRTLYGRSADDGGKRWTRELPPGCRLFEDASHASDGVEELSVLALDCEGRSRLVAVEPSGGRVRWIRSLGSQESPEVRVLDGATLAFDGTALRAYDEDGAQIGVWNGDEVCGDAMCPAVVVRGRLIVAYRPGGGREERRRHADRNRGADAGPAGSAGAGRDRGRLESVEVSSGRSQWTRDVPGYAAVAEAGGRVYALRPRLDERLLPAGVDVLDPADGTATTVPAPFAMDPALSGARPWLAAAGGLLYAAVPEAAPRPTGSARLVALRGGFAGPGPAELGGVAEADWPDACGLLKAPDLADAHLDGEYTTKPGRAGFGDVRLPRPVTCTYEIEGADLIEQPGPADPDERDRDLPGDTVPSASPGSPVPSASGSPGTGGPVPSERGRPGDSGSAKPRTSASPRRTASPDGRETGWGKRGLTVTVKWVAPSAPTASALLQTLQATQSQTRRRTDIGGDEAYEIGPTAGTIALRVDRYIVMVDATQPPGAATRLARAIAGRLPHTR</sequence>
<keyword evidence="5" id="KW-1185">Reference proteome</keyword>
<dbReference type="PANTHER" id="PTHR34512:SF30">
    <property type="entry name" value="OUTER MEMBRANE PROTEIN ASSEMBLY FACTOR BAMB"/>
    <property type="match status" value="1"/>
</dbReference>
<organism evidence="4 5">
    <name type="scientific">Actinomadura rugatobispora</name>
    <dbReference type="NCBI Taxonomy" id="1994"/>
    <lineage>
        <taxon>Bacteria</taxon>
        <taxon>Bacillati</taxon>
        <taxon>Actinomycetota</taxon>
        <taxon>Actinomycetes</taxon>
        <taxon>Streptosporangiales</taxon>
        <taxon>Thermomonosporaceae</taxon>
        <taxon>Actinomadura</taxon>
    </lineage>
</organism>
<evidence type="ECO:0000256" key="2">
    <source>
        <dbReference type="SAM" id="Phobius"/>
    </source>
</evidence>
<evidence type="ECO:0000313" key="4">
    <source>
        <dbReference type="EMBL" id="MFC5753287.1"/>
    </source>
</evidence>
<feature type="region of interest" description="Disordered" evidence="1">
    <location>
        <begin position="1"/>
        <end position="26"/>
    </location>
</feature>
<feature type="compositionally biased region" description="Basic and acidic residues" evidence="1">
    <location>
        <begin position="341"/>
        <end position="355"/>
    </location>
</feature>
<evidence type="ECO:0000259" key="3">
    <source>
        <dbReference type="Pfam" id="PF13360"/>
    </source>
</evidence>
<keyword evidence="2" id="KW-0472">Membrane</keyword>
<accession>A0ABW1AFF8</accession>
<feature type="domain" description="Pyrrolo-quinoline quinone repeat" evidence="3">
    <location>
        <begin position="161"/>
        <end position="283"/>
    </location>
</feature>
<dbReference type="PANTHER" id="PTHR34512">
    <property type="entry name" value="CELL SURFACE PROTEIN"/>
    <property type="match status" value="1"/>
</dbReference>
<evidence type="ECO:0000313" key="5">
    <source>
        <dbReference type="Proteomes" id="UP001596074"/>
    </source>
</evidence>
<reference evidence="5" key="1">
    <citation type="journal article" date="2019" name="Int. J. Syst. Evol. Microbiol.">
        <title>The Global Catalogue of Microorganisms (GCM) 10K type strain sequencing project: providing services to taxonomists for standard genome sequencing and annotation.</title>
        <authorList>
            <consortium name="The Broad Institute Genomics Platform"/>
            <consortium name="The Broad Institute Genome Sequencing Center for Infectious Disease"/>
            <person name="Wu L."/>
            <person name="Ma J."/>
        </authorList>
    </citation>
    <scope>NUCLEOTIDE SEQUENCE [LARGE SCALE GENOMIC DNA]</scope>
    <source>
        <strain evidence="5">KCTC 42087</strain>
    </source>
</reference>
<feature type="region of interest" description="Disordered" evidence="1">
    <location>
        <begin position="341"/>
        <end position="382"/>
    </location>
</feature>
<dbReference type="Pfam" id="PF13360">
    <property type="entry name" value="PQQ_2"/>
    <property type="match status" value="1"/>
</dbReference>
<comment type="caution">
    <text evidence="4">The sequence shown here is derived from an EMBL/GenBank/DDBJ whole genome shotgun (WGS) entry which is preliminary data.</text>
</comment>
<evidence type="ECO:0000256" key="1">
    <source>
        <dbReference type="SAM" id="MobiDB-lite"/>
    </source>
</evidence>
<proteinExistence type="predicted"/>
<feature type="compositionally biased region" description="Low complexity" evidence="1">
    <location>
        <begin position="565"/>
        <end position="581"/>
    </location>
</feature>
<dbReference type="InterPro" id="IPR015943">
    <property type="entry name" value="WD40/YVTN_repeat-like_dom_sf"/>
</dbReference>
<dbReference type="Proteomes" id="UP001596074">
    <property type="component" value="Unassembled WGS sequence"/>
</dbReference>
<keyword evidence="2" id="KW-1133">Transmembrane helix</keyword>
<dbReference type="EMBL" id="JBHSON010000108">
    <property type="protein sequence ID" value="MFC5753287.1"/>
    <property type="molecule type" value="Genomic_DNA"/>
</dbReference>
<dbReference type="InterPro" id="IPR002372">
    <property type="entry name" value="PQQ_rpt_dom"/>
</dbReference>
<dbReference type="InterPro" id="IPR011047">
    <property type="entry name" value="Quinoprotein_ADH-like_sf"/>
</dbReference>
<feature type="region of interest" description="Disordered" evidence="1">
    <location>
        <begin position="541"/>
        <end position="624"/>
    </location>
</feature>
<protein>
    <submittedName>
        <fullName evidence="4">PQQ-binding-like beta-propeller repeat protein</fullName>
    </submittedName>
</protein>